<dbReference type="Proteomes" id="UP001189429">
    <property type="component" value="Unassembled WGS sequence"/>
</dbReference>
<evidence type="ECO:0000313" key="2">
    <source>
        <dbReference type="EMBL" id="CAK0869839.1"/>
    </source>
</evidence>
<feature type="compositionally biased region" description="Basic and acidic residues" evidence="1">
    <location>
        <begin position="285"/>
        <end position="301"/>
    </location>
</feature>
<feature type="region of interest" description="Disordered" evidence="1">
    <location>
        <begin position="1"/>
        <end position="70"/>
    </location>
</feature>
<keyword evidence="3" id="KW-1185">Reference proteome</keyword>
<accession>A0ABN9VB31</accession>
<dbReference type="SUPFAM" id="SSF50156">
    <property type="entry name" value="PDZ domain-like"/>
    <property type="match status" value="1"/>
</dbReference>
<sequence>MQTPSPCSASVSERRTLRSGASRGRAAQRHVHPAPAGAFWGGLGSPRGLRLRPPGAAGASPAAPWGAPGQGHLSATLQRLHVRYAHGEAPMSEILRLGGGQGKPVVVEAVASNSKAARAGVSQGCTLSSINGHTDFGWLPGWQVHLLLSAPVVLEFVPPLQAADAKCTEIRLKRPGAPIGLPPGGPLVEGSLAETVTFQPGSAPLWLRARDVEPAGSTVPVPTRPSRAGLPRGPGPGRRGPAQRTGDRRARGAAGHSAAARARAKGTAGPALRRGGVLRGVRGRARGEVPRTAHLGEGEGV</sequence>
<feature type="compositionally biased region" description="Low complexity" evidence="1">
    <location>
        <begin position="46"/>
        <end position="70"/>
    </location>
</feature>
<dbReference type="InterPro" id="IPR036034">
    <property type="entry name" value="PDZ_sf"/>
</dbReference>
<feature type="compositionally biased region" description="Low complexity" evidence="1">
    <location>
        <begin position="252"/>
        <end position="275"/>
    </location>
</feature>
<evidence type="ECO:0000256" key="1">
    <source>
        <dbReference type="SAM" id="MobiDB-lite"/>
    </source>
</evidence>
<feature type="compositionally biased region" description="Polar residues" evidence="1">
    <location>
        <begin position="1"/>
        <end position="11"/>
    </location>
</feature>
<proteinExistence type="predicted"/>
<gene>
    <name evidence="2" type="ORF">PCOR1329_LOCUS56084</name>
</gene>
<name>A0ABN9VB31_9DINO</name>
<evidence type="ECO:0008006" key="4">
    <source>
        <dbReference type="Google" id="ProtNLM"/>
    </source>
</evidence>
<reference evidence="2" key="1">
    <citation type="submission" date="2023-10" db="EMBL/GenBank/DDBJ databases">
        <authorList>
            <person name="Chen Y."/>
            <person name="Shah S."/>
            <person name="Dougan E. K."/>
            <person name="Thang M."/>
            <person name="Chan C."/>
        </authorList>
    </citation>
    <scope>NUCLEOTIDE SEQUENCE [LARGE SCALE GENOMIC DNA]</scope>
</reference>
<organism evidence="2 3">
    <name type="scientific">Prorocentrum cordatum</name>
    <dbReference type="NCBI Taxonomy" id="2364126"/>
    <lineage>
        <taxon>Eukaryota</taxon>
        <taxon>Sar</taxon>
        <taxon>Alveolata</taxon>
        <taxon>Dinophyceae</taxon>
        <taxon>Prorocentrales</taxon>
        <taxon>Prorocentraceae</taxon>
        <taxon>Prorocentrum</taxon>
    </lineage>
</organism>
<comment type="caution">
    <text evidence="2">The sequence shown here is derived from an EMBL/GenBank/DDBJ whole genome shotgun (WGS) entry which is preliminary data.</text>
</comment>
<protein>
    <recommendedName>
        <fullName evidence="4">PDZ domain-containing protein</fullName>
    </recommendedName>
</protein>
<dbReference type="EMBL" id="CAUYUJ010016893">
    <property type="protein sequence ID" value="CAK0869839.1"/>
    <property type="molecule type" value="Genomic_DNA"/>
</dbReference>
<evidence type="ECO:0000313" key="3">
    <source>
        <dbReference type="Proteomes" id="UP001189429"/>
    </source>
</evidence>
<feature type="region of interest" description="Disordered" evidence="1">
    <location>
        <begin position="215"/>
        <end position="301"/>
    </location>
</feature>